<protein>
    <submittedName>
        <fullName evidence="2">Uncharacterized protein</fullName>
    </submittedName>
</protein>
<dbReference type="GeneID" id="63818876"/>
<dbReference type="Proteomes" id="UP000076871">
    <property type="component" value="Unassembled WGS sequence"/>
</dbReference>
<evidence type="ECO:0000313" key="3">
    <source>
        <dbReference type="Proteomes" id="UP000076871"/>
    </source>
</evidence>
<dbReference type="OrthoDB" id="2596908at2759"/>
<dbReference type="AlphaFoldDB" id="A0A165DCT2"/>
<keyword evidence="1" id="KW-0812">Transmembrane</keyword>
<evidence type="ECO:0000256" key="1">
    <source>
        <dbReference type="SAM" id="Phobius"/>
    </source>
</evidence>
<feature type="transmembrane region" description="Helical" evidence="1">
    <location>
        <begin position="118"/>
        <end position="143"/>
    </location>
</feature>
<keyword evidence="1" id="KW-1133">Transmembrane helix</keyword>
<organism evidence="2 3">
    <name type="scientific">Laetiporus sulphureus 93-53</name>
    <dbReference type="NCBI Taxonomy" id="1314785"/>
    <lineage>
        <taxon>Eukaryota</taxon>
        <taxon>Fungi</taxon>
        <taxon>Dikarya</taxon>
        <taxon>Basidiomycota</taxon>
        <taxon>Agaricomycotina</taxon>
        <taxon>Agaricomycetes</taxon>
        <taxon>Polyporales</taxon>
        <taxon>Laetiporus</taxon>
    </lineage>
</organism>
<dbReference type="EMBL" id="KV427635">
    <property type="protein sequence ID" value="KZT04580.1"/>
    <property type="molecule type" value="Genomic_DNA"/>
</dbReference>
<dbReference type="RefSeq" id="XP_040762320.1">
    <property type="nucleotide sequence ID" value="XM_040901845.1"/>
</dbReference>
<dbReference type="InParanoid" id="A0A165DCT2"/>
<name>A0A165DCT2_9APHY</name>
<keyword evidence="1" id="KW-0472">Membrane</keyword>
<dbReference type="STRING" id="1314785.A0A165DCT2"/>
<gene>
    <name evidence="2" type="ORF">LAESUDRAFT_287045</name>
</gene>
<proteinExistence type="predicted"/>
<reference evidence="2 3" key="1">
    <citation type="journal article" date="2016" name="Mol. Biol. Evol.">
        <title>Comparative Genomics of Early-Diverging Mushroom-Forming Fungi Provides Insights into the Origins of Lignocellulose Decay Capabilities.</title>
        <authorList>
            <person name="Nagy L.G."/>
            <person name="Riley R."/>
            <person name="Tritt A."/>
            <person name="Adam C."/>
            <person name="Daum C."/>
            <person name="Floudas D."/>
            <person name="Sun H."/>
            <person name="Yadav J.S."/>
            <person name="Pangilinan J."/>
            <person name="Larsson K.H."/>
            <person name="Matsuura K."/>
            <person name="Barry K."/>
            <person name="Labutti K."/>
            <person name="Kuo R."/>
            <person name="Ohm R.A."/>
            <person name="Bhattacharya S.S."/>
            <person name="Shirouzu T."/>
            <person name="Yoshinaga Y."/>
            <person name="Martin F.M."/>
            <person name="Grigoriev I.V."/>
            <person name="Hibbett D.S."/>
        </authorList>
    </citation>
    <scope>NUCLEOTIDE SEQUENCE [LARGE SCALE GENOMIC DNA]</scope>
    <source>
        <strain evidence="2 3">93-53</strain>
    </source>
</reference>
<keyword evidence="3" id="KW-1185">Reference proteome</keyword>
<accession>A0A165DCT2</accession>
<evidence type="ECO:0000313" key="2">
    <source>
        <dbReference type="EMBL" id="KZT04580.1"/>
    </source>
</evidence>
<sequence length="172" mass="17360">MLETCTITLTPNADGTYQEVKSCTLAAVSGTAAAAAATSDPVVVVGESSIASTAVVTSAAASATATTSVAGDINNDANGDSAGSASASSTASASAASVSKTAESDASTAIAIPGRHILIIPVGLVIFCVLTGIMLLVIFFMHFERMKYRRAFRKRRLAEQGAPMGYGGMGKY</sequence>